<accession>A0ABM1MUX2</accession>
<protein>
    <submittedName>
        <fullName evidence="2">General transcription factor II-I repeat domain-containing protein 2 isoform X1</fullName>
    </submittedName>
</protein>
<reference evidence="2" key="1">
    <citation type="submission" date="2025-08" db="UniProtKB">
        <authorList>
            <consortium name="RefSeq"/>
        </authorList>
    </citation>
    <scope>IDENTIFICATION</scope>
    <source>
        <tissue evidence="2">Whole Larva</tissue>
    </source>
</reference>
<dbReference type="PANTHER" id="PTHR45913">
    <property type="entry name" value="EPM2A-INTERACTING PROTEIN 1"/>
    <property type="match status" value="1"/>
</dbReference>
<dbReference type="PANTHER" id="PTHR45913:SF10">
    <property type="entry name" value="DUF4371 DOMAIN-CONTAINING PROTEIN"/>
    <property type="match status" value="1"/>
</dbReference>
<dbReference type="Proteomes" id="UP000695000">
    <property type="component" value="Unplaced"/>
</dbReference>
<dbReference type="InterPro" id="IPR012337">
    <property type="entry name" value="RNaseH-like_sf"/>
</dbReference>
<keyword evidence="1" id="KW-1185">Reference proteome</keyword>
<organism evidence="1 2">
    <name type="scientific">Nicrophorus vespilloides</name>
    <name type="common">Boreal carrion beetle</name>
    <dbReference type="NCBI Taxonomy" id="110193"/>
    <lineage>
        <taxon>Eukaryota</taxon>
        <taxon>Metazoa</taxon>
        <taxon>Ecdysozoa</taxon>
        <taxon>Arthropoda</taxon>
        <taxon>Hexapoda</taxon>
        <taxon>Insecta</taxon>
        <taxon>Pterygota</taxon>
        <taxon>Neoptera</taxon>
        <taxon>Endopterygota</taxon>
        <taxon>Coleoptera</taxon>
        <taxon>Polyphaga</taxon>
        <taxon>Staphyliniformia</taxon>
        <taxon>Silphidae</taxon>
        <taxon>Nicrophorinae</taxon>
        <taxon>Nicrophorus</taxon>
    </lineage>
</organism>
<evidence type="ECO:0000313" key="2">
    <source>
        <dbReference type="RefSeq" id="XP_017778372.1"/>
    </source>
</evidence>
<proteinExistence type="predicted"/>
<gene>
    <name evidence="2" type="primary">LOC108564014</name>
</gene>
<dbReference type="GeneID" id="108564014"/>
<name>A0ABM1MUX2_NICVS</name>
<evidence type="ECO:0000313" key="1">
    <source>
        <dbReference type="Proteomes" id="UP000695000"/>
    </source>
</evidence>
<dbReference type="SUPFAM" id="SSF53098">
    <property type="entry name" value="Ribonuclease H-like"/>
    <property type="match status" value="1"/>
</dbReference>
<sequence length="610" mass="71606">MSTKKRRIEQENRRFKSEWTETYAFVENEEGLPMCLICHERLSNNKKSNIERHFLNKHNIFDKAYPVGDERKEAVEELQCKINIIKCLENKSKKASRDTTVASFVATQELVKRGKPFTDGEYLKDCFIKMSEYLFCDFENRSQIITKIKDMPLSAKVVRDRTIRMAEDITIQQVIDLNSAPLFSIACDQLCDVDDNAQIVLICRYITPQGPREELLDILPLTGQICGEYIESAIITCFESRGIDINKIISIVTDGSPNMKDTQTGFVSLFKRHIFHDVFSFHCIIHQEILCAQTFPMEITVVMDLVVEIVNKIMAKQLHHQQFSELLNEINCEYSDLLLHNRIRWIYSSAVLKQFATCLGEIKLFLSQKDPQYAQLEDTLWLQKFYFMVDMTSHLNTLNKKLQEKGNTVVLLLEEVISFDRKLYLFQTDLEKGKLLHFPMLKEYQQEQADNNSINLIFFKEIVVNMRSEFNGRFEEFRKNKLTISFLLRPLEINPDELFFSPFVGIDEAAFQLELEDLRYKDLWNSKFKYLIADLEELERQKSTLALQQNWSEIEELKTQDQIVFETWNCLPDTYIQLKSYAFGLLSIFGSTYYCEKFFSNMNCIKKELQ</sequence>
<dbReference type="RefSeq" id="XP_017778372.1">
    <property type="nucleotide sequence ID" value="XM_017922883.1"/>
</dbReference>